<reference evidence="2 4" key="1">
    <citation type="journal article" date="2011" name="Nature">
        <title>The Medicago genome provides insight into the evolution of rhizobial symbioses.</title>
        <authorList>
            <person name="Young N.D."/>
            <person name="Debelle F."/>
            <person name="Oldroyd G.E."/>
            <person name="Geurts R."/>
            <person name="Cannon S.B."/>
            <person name="Udvardi M.K."/>
            <person name="Benedito V.A."/>
            <person name="Mayer K.F."/>
            <person name="Gouzy J."/>
            <person name="Schoof H."/>
            <person name="Van de Peer Y."/>
            <person name="Proost S."/>
            <person name="Cook D.R."/>
            <person name="Meyers B.C."/>
            <person name="Spannagl M."/>
            <person name="Cheung F."/>
            <person name="De Mita S."/>
            <person name="Krishnakumar V."/>
            <person name="Gundlach H."/>
            <person name="Zhou S."/>
            <person name="Mudge J."/>
            <person name="Bharti A.K."/>
            <person name="Murray J.D."/>
            <person name="Naoumkina M.A."/>
            <person name="Rosen B."/>
            <person name="Silverstein K.A."/>
            <person name="Tang H."/>
            <person name="Rombauts S."/>
            <person name="Zhao P.X."/>
            <person name="Zhou P."/>
            <person name="Barbe V."/>
            <person name="Bardou P."/>
            <person name="Bechner M."/>
            <person name="Bellec A."/>
            <person name="Berger A."/>
            <person name="Berges H."/>
            <person name="Bidwell S."/>
            <person name="Bisseling T."/>
            <person name="Choisne N."/>
            <person name="Couloux A."/>
            <person name="Denny R."/>
            <person name="Deshpande S."/>
            <person name="Dai X."/>
            <person name="Doyle J.J."/>
            <person name="Dudez A.M."/>
            <person name="Farmer A.D."/>
            <person name="Fouteau S."/>
            <person name="Franken C."/>
            <person name="Gibelin C."/>
            <person name="Gish J."/>
            <person name="Goldstein S."/>
            <person name="Gonzalez A.J."/>
            <person name="Green P.J."/>
            <person name="Hallab A."/>
            <person name="Hartog M."/>
            <person name="Hua A."/>
            <person name="Humphray S.J."/>
            <person name="Jeong D.H."/>
            <person name="Jing Y."/>
            <person name="Jocker A."/>
            <person name="Kenton S.M."/>
            <person name="Kim D.J."/>
            <person name="Klee K."/>
            <person name="Lai H."/>
            <person name="Lang C."/>
            <person name="Lin S."/>
            <person name="Macmil S.L."/>
            <person name="Magdelenat G."/>
            <person name="Matthews L."/>
            <person name="McCorrison J."/>
            <person name="Monaghan E.L."/>
            <person name="Mun J.H."/>
            <person name="Najar F.Z."/>
            <person name="Nicholson C."/>
            <person name="Noirot C."/>
            <person name="O'Bleness M."/>
            <person name="Paule C.R."/>
            <person name="Poulain J."/>
            <person name="Prion F."/>
            <person name="Qin B."/>
            <person name="Qu C."/>
            <person name="Retzel E.F."/>
            <person name="Riddle C."/>
            <person name="Sallet E."/>
            <person name="Samain S."/>
            <person name="Samson N."/>
            <person name="Sanders I."/>
            <person name="Saurat O."/>
            <person name="Scarpelli C."/>
            <person name="Schiex T."/>
            <person name="Segurens B."/>
            <person name="Severin A.J."/>
            <person name="Sherrier D.J."/>
            <person name="Shi R."/>
            <person name="Sims S."/>
            <person name="Singer S.R."/>
            <person name="Sinharoy S."/>
            <person name="Sterck L."/>
            <person name="Viollet A."/>
            <person name="Wang B.B."/>
            <person name="Wang K."/>
            <person name="Wang M."/>
            <person name="Wang X."/>
            <person name="Warfsmann J."/>
            <person name="Weissenbach J."/>
            <person name="White D.D."/>
            <person name="White J.D."/>
            <person name="Wiley G.B."/>
            <person name="Wincker P."/>
            <person name="Xing Y."/>
            <person name="Yang L."/>
            <person name="Yao Z."/>
            <person name="Ying F."/>
            <person name="Zhai J."/>
            <person name="Zhou L."/>
            <person name="Zuber A."/>
            <person name="Denarie J."/>
            <person name="Dixon R.A."/>
            <person name="May G.D."/>
            <person name="Schwartz D.C."/>
            <person name="Rogers J."/>
            <person name="Quetier F."/>
            <person name="Town C.D."/>
            <person name="Roe B.A."/>
        </authorList>
    </citation>
    <scope>NUCLEOTIDE SEQUENCE [LARGE SCALE GENOMIC DNA]</scope>
    <source>
        <strain evidence="2">A17</strain>
        <strain evidence="3 4">cv. Jemalong A17</strain>
    </source>
</reference>
<dbReference type="Proteomes" id="UP000002051">
    <property type="component" value="Chromosome 4"/>
</dbReference>
<dbReference type="InterPro" id="IPR024975">
    <property type="entry name" value="NOV_C"/>
</dbReference>
<dbReference type="HOGENOM" id="CLU_1580874_0_0_1"/>
<dbReference type="PaxDb" id="3880-AES88457"/>
<feature type="domain" description="Protein NO VEIN C-terminal" evidence="1">
    <location>
        <begin position="48"/>
        <end position="93"/>
    </location>
</feature>
<sequence length="169" mass="19553">MLWKALGAQMTTWDIVWTEILQIPTRSRSKEEAEEVGYIGEKFVFGYMKYLYKNERIEVKWCNEAKESGLPFDLTVWDARKEKFLYIEVKSSSVSVQRDQDVQRPNQPSTLETVHGGCFEIYVQVIFSGTQVKLLIWYIRTDLRFQSHDVLAFQEAAEGGCCVSCCLDG</sequence>
<evidence type="ECO:0000313" key="4">
    <source>
        <dbReference type="Proteomes" id="UP000002051"/>
    </source>
</evidence>
<dbReference type="EnsemblPlants" id="AES88457">
    <property type="protein sequence ID" value="AES88457"/>
    <property type="gene ID" value="MTR_4g055340"/>
</dbReference>
<name>G7JKZ7_MEDTR</name>
<accession>G7JKZ7</accession>
<reference evidence="2 4" key="2">
    <citation type="journal article" date="2014" name="BMC Genomics">
        <title>An improved genome release (version Mt4.0) for the model legume Medicago truncatula.</title>
        <authorList>
            <person name="Tang H."/>
            <person name="Krishnakumar V."/>
            <person name="Bidwell S."/>
            <person name="Rosen B."/>
            <person name="Chan A."/>
            <person name="Zhou S."/>
            <person name="Gentzbittel L."/>
            <person name="Childs K.L."/>
            <person name="Yandell M."/>
            <person name="Gundlach H."/>
            <person name="Mayer K.F."/>
            <person name="Schwartz D.C."/>
            <person name="Town C.D."/>
        </authorList>
    </citation>
    <scope>GENOME REANNOTATION</scope>
    <source>
        <strain evidence="3 4">cv. Jemalong A17</strain>
    </source>
</reference>
<organism evidence="2 4">
    <name type="scientific">Medicago truncatula</name>
    <name type="common">Barrel medic</name>
    <name type="synonym">Medicago tribuloides</name>
    <dbReference type="NCBI Taxonomy" id="3880"/>
    <lineage>
        <taxon>Eukaryota</taxon>
        <taxon>Viridiplantae</taxon>
        <taxon>Streptophyta</taxon>
        <taxon>Embryophyta</taxon>
        <taxon>Tracheophyta</taxon>
        <taxon>Spermatophyta</taxon>
        <taxon>Magnoliopsida</taxon>
        <taxon>eudicotyledons</taxon>
        <taxon>Gunneridae</taxon>
        <taxon>Pentapetalae</taxon>
        <taxon>rosids</taxon>
        <taxon>fabids</taxon>
        <taxon>Fabales</taxon>
        <taxon>Fabaceae</taxon>
        <taxon>Papilionoideae</taxon>
        <taxon>50 kb inversion clade</taxon>
        <taxon>NPAAA clade</taxon>
        <taxon>Hologalegina</taxon>
        <taxon>IRL clade</taxon>
        <taxon>Trifolieae</taxon>
        <taxon>Medicago</taxon>
    </lineage>
</organism>
<evidence type="ECO:0000313" key="2">
    <source>
        <dbReference type="EMBL" id="AES88457.1"/>
    </source>
</evidence>
<reference evidence="3" key="3">
    <citation type="submission" date="2015-04" db="UniProtKB">
        <authorList>
            <consortium name="EnsemblPlants"/>
        </authorList>
    </citation>
    <scope>IDENTIFICATION</scope>
    <source>
        <strain evidence="3">cv. Jemalong A17</strain>
    </source>
</reference>
<evidence type="ECO:0000259" key="1">
    <source>
        <dbReference type="Pfam" id="PF13020"/>
    </source>
</evidence>
<protein>
    <submittedName>
        <fullName evidence="2">DUF3883 domain protein</fullName>
    </submittedName>
</protein>
<dbReference type="AlphaFoldDB" id="G7JKZ7"/>
<proteinExistence type="predicted"/>
<evidence type="ECO:0000313" key="3">
    <source>
        <dbReference type="EnsemblPlants" id="AES88457"/>
    </source>
</evidence>
<dbReference type="EMBL" id="CM001220">
    <property type="protein sequence ID" value="AES88457.1"/>
    <property type="molecule type" value="Genomic_DNA"/>
</dbReference>
<gene>
    <name evidence="2" type="ordered locus">MTR_4g055340</name>
</gene>
<keyword evidence="4" id="KW-1185">Reference proteome</keyword>
<dbReference type="Pfam" id="PF13020">
    <property type="entry name" value="NOV_C"/>
    <property type="match status" value="1"/>
</dbReference>